<dbReference type="RefSeq" id="WP_380061755.1">
    <property type="nucleotide sequence ID" value="NZ_JBHSEI010000007.1"/>
</dbReference>
<keyword evidence="1" id="KW-0812">Transmembrane</keyword>
<feature type="transmembrane region" description="Helical" evidence="1">
    <location>
        <begin position="7"/>
        <end position="30"/>
    </location>
</feature>
<dbReference type="Proteomes" id="UP001595952">
    <property type="component" value="Unassembled WGS sequence"/>
</dbReference>
<keyword evidence="1" id="KW-1133">Transmembrane helix</keyword>
<feature type="transmembrane region" description="Helical" evidence="1">
    <location>
        <begin position="278"/>
        <end position="299"/>
    </location>
</feature>
<evidence type="ECO:0000313" key="3">
    <source>
        <dbReference type="Proteomes" id="UP001595952"/>
    </source>
</evidence>
<accession>A0ABV9I8U7</accession>
<dbReference type="PANTHER" id="PTHR23546:SF1">
    <property type="entry name" value="MEMBRANE PROTEIN"/>
    <property type="match status" value="1"/>
</dbReference>
<feature type="transmembrane region" description="Helical" evidence="1">
    <location>
        <begin position="246"/>
        <end position="266"/>
    </location>
</feature>
<feature type="transmembrane region" description="Helical" evidence="1">
    <location>
        <begin position="73"/>
        <end position="91"/>
    </location>
</feature>
<dbReference type="SUPFAM" id="SSF103473">
    <property type="entry name" value="MFS general substrate transporter"/>
    <property type="match status" value="1"/>
</dbReference>
<comment type="caution">
    <text evidence="2">The sequence shown here is derived from an EMBL/GenBank/DDBJ whole genome shotgun (WGS) entry which is preliminary data.</text>
</comment>
<evidence type="ECO:0000313" key="2">
    <source>
        <dbReference type="EMBL" id="MFC4638747.1"/>
    </source>
</evidence>
<name>A0ABV9I8U7_9DEIO</name>
<reference evidence="3" key="1">
    <citation type="journal article" date="2019" name="Int. J. Syst. Evol. Microbiol.">
        <title>The Global Catalogue of Microorganisms (GCM) 10K type strain sequencing project: providing services to taxonomists for standard genome sequencing and annotation.</title>
        <authorList>
            <consortium name="The Broad Institute Genomics Platform"/>
            <consortium name="The Broad Institute Genome Sequencing Center for Infectious Disease"/>
            <person name="Wu L."/>
            <person name="Ma J."/>
        </authorList>
    </citation>
    <scope>NUCLEOTIDE SEQUENCE [LARGE SCALE GENOMIC DNA]</scope>
    <source>
        <strain evidence="3">CCUG 55995</strain>
    </source>
</reference>
<feature type="transmembrane region" description="Helical" evidence="1">
    <location>
        <begin position="42"/>
        <end position="61"/>
    </location>
</feature>
<organism evidence="2 3">
    <name type="scientific">Deinococcus hohokamensis</name>
    <dbReference type="NCBI Taxonomy" id="309883"/>
    <lineage>
        <taxon>Bacteria</taxon>
        <taxon>Thermotogati</taxon>
        <taxon>Deinococcota</taxon>
        <taxon>Deinococci</taxon>
        <taxon>Deinococcales</taxon>
        <taxon>Deinococcaceae</taxon>
        <taxon>Deinococcus</taxon>
    </lineage>
</organism>
<keyword evidence="1" id="KW-0472">Membrane</keyword>
<feature type="transmembrane region" description="Helical" evidence="1">
    <location>
        <begin position="97"/>
        <end position="119"/>
    </location>
</feature>
<gene>
    <name evidence="2" type="ORF">ACFO0D_10380</name>
</gene>
<feature type="transmembrane region" description="Helical" evidence="1">
    <location>
        <begin position="366"/>
        <end position="382"/>
    </location>
</feature>
<feature type="transmembrane region" description="Helical" evidence="1">
    <location>
        <begin position="131"/>
        <end position="153"/>
    </location>
</feature>
<dbReference type="Gene3D" id="1.20.1250.20">
    <property type="entry name" value="MFS general substrate transporter like domains"/>
    <property type="match status" value="1"/>
</dbReference>
<feature type="transmembrane region" description="Helical" evidence="1">
    <location>
        <begin position="210"/>
        <end position="234"/>
    </location>
</feature>
<dbReference type="Pfam" id="PF07690">
    <property type="entry name" value="MFS_1"/>
    <property type="match status" value="1"/>
</dbReference>
<protein>
    <submittedName>
        <fullName evidence="2">MFS transporter</fullName>
    </submittedName>
</protein>
<dbReference type="PANTHER" id="PTHR23546">
    <property type="entry name" value="TRANSPORT PROTEIN"/>
    <property type="match status" value="1"/>
</dbReference>
<dbReference type="InterPro" id="IPR036259">
    <property type="entry name" value="MFS_trans_sf"/>
</dbReference>
<sequence>MSARLGWAVAGGHFIAAFAALGLPPFFPLMLERFPQASPPGLAGALYVLPTLCGAISAPLWGRLADRYGPRRLLLRAQLGLALSFVLTGAARTPAELAAALALQGVLGGTFAASGAYLASQLRGAELTRALTLLQGSARAALVVAPVSVALLVGARSPLALYPPLALLPLLAAALLWRLPVGPAGAGAAGGGAAEGAPDPAPPPPVAPGWTAAAVIALEASFVFATIVTFPYFMAYVQALGLPAPLWGALFALPHLTYLLWAPAALRRLGPVPPARGLTLGLGLLLISLLAQLSPWWPVLVAGRVLMGLAMTGCYVWLHVLVAGLAQSRPAGRLFGRFEAASKLAAVLAGVAAGLCAPRLGLHAPFALGALALLPAVMGLLVRDRRWLKRTPYAA</sequence>
<dbReference type="EMBL" id="JBHSEI010000007">
    <property type="protein sequence ID" value="MFC4638747.1"/>
    <property type="molecule type" value="Genomic_DNA"/>
</dbReference>
<feature type="transmembrane region" description="Helical" evidence="1">
    <location>
        <begin position="305"/>
        <end position="326"/>
    </location>
</feature>
<dbReference type="InterPro" id="IPR011701">
    <property type="entry name" value="MFS"/>
</dbReference>
<proteinExistence type="predicted"/>
<evidence type="ECO:0000256" key="1">
    <source>
        <dbReference type="SAM" id="Phobius"/>
    </source>
</evidence>
<keyword evidence="3" id="KW-1185">Reference proteome</keyword>